<keyword evidence="1" id="KW-0732">Signal</keyword>
<evidence type="ECO:0008006" key="4">
    <source>
        <dbReference type="Google" id="ProtNLM"/>
    </source>
</evidence>
<keyword evidence="3" id="KW-1185">Reference proteome</keyword>
<feature type="chain" id="PRO_5022067431" description="TIGR03067 domain-containing protein" evidence="1">
    <location>
        <begin position="20"/>
        <end position="151"/>
    </location>
</feature>
<protein>
    <recommendedName>
        <fullName evidence="4">TIGR03067 domain-containing protein</fullName>
    </recommendedName>
</protein>
<dbReference type="AlphaFoldDB" id="A0A517PQG6"/>
<evidence type="ECO:0000313" key="3">
    <source>
        <dbReference type="Proteomes" id="UP000320421"/>
    </source>
</evidence>
<gene>
    <name evidence="2" type="ORF">HG66A1_34110</name>
</gene>
<organism evidence="2 3">
    <name type="scientific">Gimesia chilikensis</name>
    <dbReference type="NCBI Taxonomy" id="2605989"/>
    <lineage>
        <taxon>Bacteria</taxon>
        <taxon>Pseudomonadati</taxon>
        <taxon>Planctomycetota</taxon>
        <taxon>Planctomycetia</taxon>
        <taxon>Planctomycetales</taxon>
        <taxon>Planctomycetaceae</taxon>
        <taxon>Gimesia</taxon>
    </lineage>
</organism>
<sequence length="151" mass="17656" precursor="true">MYRQLFLFVFLILTAPLCAADPAPQEDYDALQGKWIRQTQDAKAGPVTIEQEVFPKHIVVKLTDRNGELIYQHNVKYRLQRLEDVRLLVFYDLEVLVGQRKGFKQKTQQPCIYRLKGDRLFVAEGLVQEDNFPPLILVWWKIKPPQTESAL</sequence>
<dbReference type="Proteomes" id="UP000320421">
    <property type="component" value="Chromosome"/>
</dbReference>
<reference evidence="2 3" key="1">
    <citation type="submission" date="2019-02" db="EMBL/GenBank/DDBJ databases">
        <title>Deep-cultivation of Planctomycetes and their phenomic and genomic characterization uncovers novel biology.</title>
        <authorList>
            <person name="Wiegand S."/>
            <person name="Jogler M."/>
            <person name="Boedeker C."/>
            <person name="Pinto D."/>
            <person name="Vollmers J."/>
            <person name="Rivas-Marin E."/>
            <person name="Kohn T."/>
            <person name="Peeters S.H."/>
            <person name="Heuer A."/>
            <person name="Rast P."/>
            <person name="Oberbeckmann S."/>
            <person name="Bunk B."/>
            <person name="Jeske O."/>
            <person name="Meyerdierks A."/>
            <person name="Storesund J.E."/>
            <person name="Kallscheuer N."/>
            <person name="Luecker S."/>
            <person name="Lage O.M."/>
            <person name="Pohl T."/>
            <person name="Merkel B.J."/>
            <person name="Hornburger P."/>
            <person name="Mueller R.-W."/>
            <person name="Bruemmer F."/>
            <person name="Labrenz M."/>
            <person name="Spormann A.M."/>
            <person name="Op den Camp H."/>
            <person name="Overmann J."/>
            <person name="Amann R."/>
            <person name="Jetten M.S.M."/>
            <person name="Mascher T."/>
            <person name="Medema M.H."/>
            <person name="Devos D.P."/>
            <person name="Kaster A.-K."/>
            <person name="Ovreas L."/>
            <person name="Rohde M."/>
            <person name="Galperin M.Y."/>
            <person name="Jogler C."/>
        </authorList>
    </citation>
    <scope>NUCLEOTIDE SEQUENCE [LARGE SCALE GENOMIC DNA]</scope>
    <source>
        <strain evidence="2 3">HG66A1</strain>
    </source>
</reference>
<dbReference type="EMBL" id="CP036266">
    <property type="protein sequence ID" value="QDT21608.1"/>
    <property type="molecule type" value="Genomic_DNA"/>
</dbReference>
<dbReference type="RefSeq" id="WP_145186190.1">
    <property type="nucleotide sequence ID" value="NZ_CP036266.1"/>
</dbReference>
<evidence type="ECO:0000256" key="1">
    <source>
        <dbReference type="SAM" id="SignalP"/>
    </source>
</evidence>
<proteinExistence type="predicted"/>
<feature type="signal peptide" evidence="1">
    <location>
        <begin position="1"/>
        <end position="19"/>
    </location>
</feature>
<accession>A0A517PQG6</accession>
<name>A0A517PQG6_9PLAN</name>
<evidence type="ECO:0000313" key="2">
    <source>
        <dbReference type="EMBL" id="QDT21608.1"/>
    </source>
</evidence>